<keyword evidence="3" id="KW-1185">Reference proteome</keyword>
<organism evidence="2 3">
    <name type="scientific">Lasiosphaeria miniovina</name>
    <dbReference type="NCBI Taxonomy" id="1954250"/>
    <lineage>
        <taxon>Eukaryota</taxon>
        <taxon>Fungi</taxon>
        <taxon>Dikarya</taxon>
        <taxon>Ascomycota</taxon>
        <taxon>Pezizomycotina</taxon>
        <taxon>Sordariomycetes</taxon>
        <taxon>Sordariomycetidae</taxon>
        <taxon>Sordariales</taxon>
        <taxon>Lasiosphaeriaceae</taxon>
        <taxon>Lasiosphaeria</taxon>
    </lineage>
</organism>
<dbReference type="EMBL" id="JAUIRO010000004">
    <property type="protein sequence ID" value="KAK0717167.1"/>
    <property type="molecule type" value="Genomic_DNA"/>
</dbReference>
<comment type="caution">
    <text evidence="2">The sequence shown here is derived from an EMBL/GenBank/DDBJ whole genome shotgun (WGS) entry which is preliminary data.</text>
</comment>
<protein>
    <submittedName>
        <fullName evidence="2">Uncharacterized protein</fullName>
    </submittedName>
</protein>
<name>A0AA40AJT5_9PEZI</name>
<dbReference type="Proteomes" id="UP001172101">
    <property type="component" value="Unassembled WGS sequence"/>
</dbReference>
<accession>A0AA40AJT5</accession>
<proteinExistence type="predicted"/>
<feature type="transmembrane region" description="Helical" evidence="1">
    <location>
        <begin position="73"/>
        <end position="92"/>
    </location>
</feature>
<feature type="transmembrane region" description="Helical" evidence="1">
    <location>
        <begin position="137"/>
        <end position="158"/>
    </location>
</feature>
<dbReference type="AlphaFoldDB" id="A0AA40AJT5"/>
<keyword evidence="1" id="KW-1133">Transmembrane helix</keyword>
<gene>
    <name evidence="2" type="ORF">B0T26DRAFT_285475</name>
</gene>
<sequence>MGEVMQLKLHGVCGACQPPPHRLSCNILSCSGDTLFFLFEPPAVPLPFTASFSPPCWLAGWLVNPRRSALVDALFHCFAMPIRSIFISFWSGRAMMMMMMMQQYGFTELSPDKQSIYPHAKKPEIEKLSIYSRERKSCPSTVGVVFLFFFSFFCYFFSLCKLGGRCRALSTKTDEMSQLRRITKRRRQPVHGTCTYILSNDTNRRRRRRSLACLLLGAAPPTPGFFSFSASQKSTHHLKARQGR</sequence>
<keyword evidence="1" id="KW-0472">Membrane</keyword>
<evidence type="ECO:0000313" key="3">
    <source>
        <dbReference type="Proteomes" id="UP001172101"/>
    </source>
</evidence>
<reference evidence="2" key="1">
    <citation type="submission" date="2023-06" db="EMBL/GenBank/DDBJ databases">
        <title>Genome-scale phylogeny and comparative genomics of the fungal order Sordariales.</title>
        <authorList>
            <consortium name="Lawrence Berkeley National Laboratory"/>
            <person name="Hensen N."/>
            <person name="Bonometti L."/>
            <person name="Westerberg I."/>
            <person name="Brannstrom I.O."/>
            <person name="Guillou S."/>
            <person name="Cros-Aarteil S."/>
            <person name="Calhoun S."/>
            <person name="Haridas S."/>
            <person name="Kuo A."/>
            <person name="Mondo S."/>
            <person name="Pangilinan J."/>
            <person name="Riley R."/>
            <person name="LaButti K."/>
            <person name="Andreopoulos B."/>
            <person name="Lipzen A."/>
            <person name="Chen C."/>
            <person name="Yanf M."/>
            <person name="Daum C."/>
            <person name="Ng V."/>
            <person name="Clum A."/>
            <person name="Steindorff A."/>
            <person name="Ohm R."/>
            <person name="Martin F."/>
            <person name="Silar P."/>
            <person name="Natvig D."/>
            <person name="Lalanne C."/>
            <person name="Gautier V."/>
            <person name="Ament-velasquez S.L."/>
            <person name="Kruys A."/>
            <person name="Hutchinson M.I."/>
            <person name="Powell A.J."/>
            <person name="Barry K."/>
            <person name="Miller A.N."/>
            <person name="Grigoriev I.V."/>
            <person name="Debuchy R."/>
            <person name="Gladieux P."/>
            <person name="Thoren M.H."/>
            <person name="Johannesson H."/>
        </authorList>
    </citation>
    <scope>NUCLEOTIDE SEQUENCE</scope>
    <source>
        <strain evidence="2">SMH2392-1A</strain>
    </source>
</reference>
<evidence type="ECO:0000256" key="1">
    <source>
        <dbReference type="SAM" id="Phobius"/>
    </source>
</evidence>
<dbReference type="GeneID" id="85317432"/>
<keyword evidence="1" id="KW-0812">Transmembrane</keyword>
<evidence type="ECO:0000313" key="2">
    <source>
        <dbReference type="EMBL" id="KAK0717167.1"/>
    </source>
</evidence>
<dbReference type="RefSeq" id="XP_060295960.1">
    <property type="nucleotide sequence ID" value="XM_060434162.1"/>
</dbReference>